<dbReference type="InterPro" id="IPR027417">
    <property type="entry name" value="P-loop_NTPase"/>
</dbReference>
<dbReference type="CDD" id="cd00009">
    <property type="entry name" value="AAA"/>
    <property type="match status" value="1"/>
</dbReference>
<evidence type="ECO:0000313" key="3">
    <source>
        <dbReference type="Proteomes" id="UP000006546"/>
    </source>
</evidence>
<evidence type="ECO:0000313" key="2">
    <source>
        <dbReference type="EMBL" id="AEE17854.1"/>
    </source>
</evidence>
<dbReference type="PANTHER" id="PTHR30050:SF4">
    <property type="entry name" value="ATP-BINDING PROTEIN RV3427C IN INSERTION SEQUENCE-RELATED"/>
    <property type="match status" value="1"/>
</dbReference>
<dbReference type="GO" id="GO:0006260">
    <property type="term" value="P:DNA replication"/>
    <property type="evidence" value="ECO:0007669"/>
    <property type="project" value="TreeGrafter"/>
</dbReference>
<dbReference type="GO" id="GO:0005524">
    <property type="term" value="F:ATP binding"/>
    <property type="evidence" value="ECO:0007669"/>
    <property type="project" value="InterPro"/>
</dbReference>
<sequence>MNKINKLNPISFFGTLEPDPEIDAWVKQREKELAEQAEKEAAYQTQKRVESSGVPRRYWHVDFDTYIPKKEKDSINLETIKKFANLKKNDKVLILLGSKGLGKTHLGSAIIRNCGGKFISIEEFIFKYESAQDFHAKTNREELMESYSSTKMLVIDEIGRSIQQEKENALLNYILRRRYENMLPTVLISNLSKADLLKKLGEAVLDRLRETCISLEFEGESYRTSIRDVNL</sequence>
<dbReference type="InterPro" id="IPR002611">
    <property type="entry name" value="IstB_ATP-bd"/>
</dbReference>
<proteinExistence type="predicted"/>
<keyword evidence="3" id="KW-1185">Reference proteome</keyword>
<dbReference type="STRING" id="906968.Trebr_2447"/>
<dbReference type="Pfam" id="PF01695">
    <property type="entry name" value="IstB_IS21"/>
    <property type="match status" value="1"/>
</dbReference>
<dbReference type="Proteomes" id="UP000006546">
    <property type="component" value="Chromosome"/>
</dbReference>
<dbReference type="AlphaFoldDB" id="F4LMW4"/>
<dbReference type="Gene3D" id="3.40.50.300">
    <property type="entry name" value="P-loop containing nucleotide triphosphate hydrolases"/>
    <property type="match status" value="1"/>
</dbReference>
<dbReference type="SUPFAM" id="SSF52540">
    <property type="entry name" value="P-loop containing nucleoside triphosphate hydrolases"/>
    <property type="match status" value="1"/>
</dbReference>
<name>F4LMW4_TREBD</name>
<dbReference type="eggNOG" id="COG1484">
    <property type="taxonomic scope" value="Bacteria"/>
</dbReference>
<protein>
    <submittedName>
        <fullName evidence="2">IstB ATP binding domain-containing protein</fullName>
    </submittedName>
</protein>
<organism evidence="2 3">
    <name type="scientific">Treponema brennaborense (strain DSM 12168 / CIP 105900 / DD5/3)</name>
    <dbReference type="NCBI Taxonomy" id="906968"/>
    <lineage>
        <taxon>Bacteria</taxon>
        <taxon>Pseudomonadati</taxon>
        <taxon>Spirochaetota</taxon>
        <taxon>Spirochaetia</taxon>
        <taxon>Spirochaetales</taxon>
        <taxon>Treponemataceae</taxon>
        <taxon>Treponema</taxon>
    </lineage>
</organism>
<feature type="domain" description="IstB-like ATP-binding" evidence="1">
    <location>
        <begin position="62"/>
        <end position="225"/>
    </location>
</feature>
<dbReference type="EMBL" id="CP002696">
    <property type="protein sequence ID" value="AEE17854.1"/>
    <property type="molecule type" value="Genomic_DNA"/>
</dbReference>
<reference evidence="3" key="1">
    <citation type="submission" date="2011-04" db="EMBL/GenBank/DDBJ databases">
        <title>The complete genome of Treponema brennaborense DSM 12168.</title>
        <authorList>
            <person name="Lucas S."/>
            <person name="Han J."/>
            <person name="Lapidus A."/>
            <person name="Bruce D."/>
            <person name="Goodwin L."/>
            <person name="Pitluck S."/>
            <person name="Peters L."/>
            <person name="Kyrpides N."/>
            <person name="Mavromatis K."/>
            <person name="Ivanova N."/>
            <person name="Mikhailova N."/>
            <person name="Pagani I."/>
            <person name="Teshima H."/>
            <person name="Detter J.C."/>
            <person name="Tapia R."/>
            <person name="Han C."/>
            <person name="Land M."/>
            <person name="Hauser L."/>
            <person name="Markowitz V."/>
            <person name="Cheng J.-F."/>
            <person name="Hugenholtz P."/>
            <person name="Woyke T."/>
            <person name="Wu D."/>
            <person name="Gronow S."/>
            <person name="Wellnitz S."/>
            <person name="Brambilla E."/>
            <person name="Klenk H.-P."/>
            <person name="Eisen J.A."/>
        </authorList>
    </citation>
    <scope>NUCLEOTIDE SEQUENCE [LARGE SCALE GENOMIC DNA]</scope>
    <source>
        <strain evidence="3">DSM 12168 / CIP 105900 / DD5/3</strain>
    </source>
</reference>
<dbReference type="RefSeq" id="WP_013759555.1">
    <property type="nucleotide sequence ID" value="NC_015500.1"/>
</dbReference>
<dbReference type="PANTHER" id="PTHR30050">
    <property type="entry name" value="CHROMOSOMAL REPLICATION INITIATOR PROTEIN DNAA"/>
    <property type="match status" value="1"/>
</dbReference>
<accession>F4LMW4</accession>
<gene>
    <name evidence="2" type="ordered locus">Trebr_2447</name>
</gene>
<dbReference type="HOGENOM" id="CLU_062999_3_1_12"/>
<evidence type="ECO:0000259" key="1">
    <source>
        <dbReference type="Pfam" id="PF01695"/>
    </source>
</evidence>
<dbReference type="KEGG" id="tbe:Trebr_2447"/>